<organism evidence="1 2">
    <name type="scientific">Laetiporus sulphureus 93-53</name>
    <dbReference type="NCBI Taxonomy" id="1314785"/>
    <lineage>
        <taxon>Eukaryota</taxon>
        <taxon>Fungi</taxon>
        <taxon>Dikarya</taxon>
        <taxon>Basidiomycota</taxon>
        <taxon>Agaricomycotina</taxon>
        <taxon>Agaricomycetes</taxon>
        <taxon>Polyporales</taxon>
        <taxon>Laetiporus</taxon>
    </lineage>
</organism>
<proteinExistence type="predicted"/>
<gene>
    <name evidence="1" type="ORF">LAESUDRAFT_485264</name>
</gene>
<sequence length="128" mass="13854">MQLFHLISSGLLPPGSPSWLMSGTTMNVSVNTNLSPAFADLPTIWQISRRLTFCSSASKHQSPHYCLRIVPAFPTCSSSSPNYAITWTLSDLSIARSQAVLLELRDSRRSAGSCRGVHAMNVAGSRST</sequence>
<dbReference type="InParanoid" id="A0A165BMW6"/>
<dbReference type="AlphaFoldDB" id="A0A165BMW6"/>
<name>A0A165BMW6_9APHY</name>
<dbReference type="RefSeq" id="XP_040759068.1">
    <property type="nucleotide sequence ID" value="XM_040902646.1"/>
</dbReference>
<dbReference type="EMBL" id="KV427666">
    <property type="protein sequence ID" value="KZT01328.1"/>
    <property type="molecule type" value="Genomic_DNA"/>
</dbReference>
<accession>A0A165BMW6</accession>
<dbReference type="Proteomes" id="UP000076871">
    <property type="component" value="Unassembled WGS sequence"/>
</dbReference>
<evidence type="ECO:0000313" key="1">
    <source>
        <dbReference type="EMBL" id="KZT01328.1"/>
    </source>
</evidence>
<dbReference type="GeneID" id="63819677"/>
<protein>
    <submittedName>
        <fullName evidence="1">Uncharacterized protein</fullName>
    </submittedName>
</protein>
<evidence type="ECO:0000313" key="2">
    <source>
        <dbReference type="Proteomes" id="UP000076871"/>
    </source>
</evidence>
<keyword evidence="2" id="KW-1185">Reference proteome</keyword>
<reference evidence="1 2" key="1">
    <citation type="journal article" date="2016" name="Mol. Biol. Evol.">
        <title>Comparative Genomics of Early-Diverging Mushroom-Forming Fungi Provides Insights into the Origins of Lignocellulose Decay Capabilities.</title>
        <authorList>
            <person name="Nagy L.G."/>
            <person name="Riley R."/>
            <person name="Tritt A."/>
            <person name="Adam C."/>
            <person name="Daum C."/>
            <person name="Floudas D."/>
            <person name="Sun H."/>
            <person name="Yadav J.S."/>
            <person name="Pangilinan J."/>
            <person name="Larsson K.H."/>
            <person name="Matsuura K."/>
            <person name="Barry K."/>
            <person name="Labutti K."/>
            <person name="Kuo R."/>
            <person name="Ohm R.A."/>
            <person name="Bhattacharya S.S."/>
            <person name="Shirouzu T."/>
            <person name="Yoshinaga Y."/>
            <person name="Martin F.M."/>
            <person name="Grigoriev I.V."/>
            <person name="Hibbett D.S."/>
        </authorList>
    </citation>
    <scope>NUCLEOTIDE SEQUENCE [LARGE SCALE GENOMIC DNA]</scope>
    <source>
        <strain evidence="1 2">93-53</strain>
    </source>
</reference>